<dbReference type="EMBL" id="UGHR01000001">
    <property type="protein sequence ID" value="STQ91955.1"/>
    <property type="molecule type" value="Genomic_DNA"/>
</dbReference>
<feature type="domain" description="Transposon Tn7 transposition protein TnsD C-terminal" evidence="3">
    <location>
        <begin position="217"/>
        <end position="331"/>
    </location>
</feature>
<feature type="compositionally biased region" description="Polar residues" evidence="1">
    <location>
        <begin position="332"/>
        <end position="343"/>
    </location>
</feature>
<name>A0A377QB57_9NEIS</name>
<dbReference type="Pfam" id="PF06527">
    <property type="entry name" value="TniQ"/>
    <property type="match status" value="1"/>
</dbReference>
<evidence type="ECO:0000313" key="7">
    <source>
        <dbReference type="Proteomes" id="UP000295794"/>
    </source>
</evidence>
<dbReference type="OrthoDB" id="470139at2"/>
<feature type="region of interest" description="Disordered" evidence="1">
    <location>
        <begin position="324"/>
        <end position="344"/>
    </location>
</feature>
<dbReference type="Proteomes" id="UP000295794">
    <property type="component" value="Unassembled WGS sequence"/>
</dbReference>
<evidence type="ECO:0000313" key="6">
    <source>
        <dbReference type="Proteomes" id="UP000255108"/>
    </source>
</evidence>
<sequence>MPIVKALERGTKLCFFPTSLPDESVFSLIARYHQLSGNADDRDTLRELFGKHTIVVTSHLPSSIDNLVGILPSGMPIDAQDIINRHTIFPYYRPFLTERQISLGVAAMKSDSAIGLKTMMGLVASQVGGGNPYRFCAQCAEQDKHLYGQPYWHRAHQLPAVHICHEHGTALYAIDASWVDRHRHSLFLPTTPDVINFATQIAIEKSLSTWMHSLSICSKQVLDAELGAISPTQLRGIYRDLASDLKLTHASGRLRVPKFSTWILQKIADLPTTGTFQFTKAENSGKPEWALGLLRKARKSTHPLKHLLLMHCLNGNWATVMTSSHKNKKPLPQTSIQSTSSLPKPSCVLSEQLRSMLVEDKKSLRHCAQLLGQSVTTLRVEATRLGLQVPSRPKTLNPPKLAELRTVLASTTPLNTLAQRHETSVVSLYRILRMYPDVAIARDKLIRALEQKIRRKRFSLGCQKTLARGLPDYAWLYKHDRQWLSETIATTPKKKTVSATRIDWGMRDREFAEAVMKHSRQLYAIQKPVWVTKASIGRSMRKRSILEKYLLRLPLTAQALATNIESIEDFQCRRLQWAALQVKQLHPAPLPWMLLRIAGLKYVGTGKVSKVLDKLINEAHADVI</sequence>
<accession>A0A377QB57</accession>
<evidence type="ECO:0000259" key="3">
    <source>
        <dbReference type="Pfam" id="PF15978"/>
    </source>
</evidence>
<dbReference type="Proteomes" id="UP000255108">
    <property type="component" value="Unassembled WGS sequence"/>
</dbReference>
<evidence type="ECO:0000313" key="5">
    <source>
        <dbReference type="EMBL" id="TCU81402.1"/>
    </source>
</evidence>
<feature type="domain" description="Transposon Tn7 transposition protein TnsD C-terminal" evidence="3">
    <location>
        <begin position="349"/>
        <end position="560"/>
    </location>
</feature>
<feature type="domain" description="TniQ" evidence="2">
    <location>
        <begin position="15"/>
        <end position="171"/>
    </location>
</feature>
<gene>
    <name evidence="5" type="ORF">EV682_12240</name>
    <name evidence="4" type="ORF">NCTC11159_03038</name>
</gene>
<organism evidence="4 6">
    <name type="scientific">Iodobacter fluviatilis</name>
    <dbReference type="NCBI Taxonomy" id="537"/>
    <lineage>
        <taxon>Bacteria</taxon>
        <taxon>Pseudomonadati</taxon>
        <taxon>Pseudomonadota</taxon>
        <taxon>Betaproteobacteria</taxon>
        <taxon>Neisseriales</taxon>
        <taxon>Chitinibacteraceae</taxon>
        <taxon>Iodobacter</taxon>
    </lineage>
</organism>
<dbReference type="Pfam" id="PF15978">
    <property type="entry name" value="TnsD"/>
    <property type="match status" value="2"/>
</dbReference>
<dbReference type="EMBL" id="SMBT01000022">
    <property type="protein sequence ID" value="TCU81402.1"/>
    <property type="molecule type" value="Genomic_DNA"/>
</dbReference>
<keyword evidence="7" id="KW-1185">Reference proteome</keyword>
<dbReference type="InterPro" id="IPR032750">
    <property type="entry name" value="TnsD_C"/>
</dbReference>
<evidence type="ECO:0000256" key="1">
    <source>
        <dbReference type="SAM" id="MobiDB-lite"/>
    </source>
</evidence>
<reference evidence="4 6" key="1">
    <citation type="submission" date="2018-06" db="EMBL/GenBank/DDBJ databases">
        <authorList>
            <consortium name="Pathogen Informatics"/>
            <person name="Doyle S."/>
        </authorList>
    </citation>
    <scope>NUCLEOTIDE SEQUENCE [LARGE SCALE GENOMIC DNA]</scope>
    <source>
        <strain evidence="4 6">NCTC11159</strain>
    </source>
</reference>
<reference evidence="5 7" key="2">
    <citation type="submission" date="2019-03" db="EMBL/GenBank/DDBJ databases">
        <title>Genomic Encyclopedia of Type Strains, Phase IV (KMG-IV): sequencing the most valuable type-strain genomes for metagenomic binning, comparative biology and taxonomic classification.</title>
        <authorList>
            <person name="Goeker M."/>
        </authorList>
    </citation>
    <scope>NUCLEOTIDE SEQUENCE [LARGE SCALE GENOMIC DNA]</scope>
    <source>
        <strain evidence="5 7">DSM 3764</strain>
    </source>
</reference>
<protein>
    <submittedName>
        <fullName evidence="5">Tn7-like transposition protein D</fullName>
    </submittedName>
</protein>
<dbReference type="AlphaFoldDB" id="A0A377QB57"/>
<dbReference type="InterPro" id="IPR009492">
    <property type="entry name" value="TniQ"/>
</dbReference>
<proteinExistence type="predicted"/>
<evidence type="ECO:0000259" key="2">
    <source>
        <dbReference type="Pfam" id="PF06527"/>
    </source>
</evidence>
<evidence type="ECO:0000313" key="4">
    <source>
        <dbReference type="EMBL" id="STQ91955.1"/>
    </source>
</evidence>
<dbReference type="RefSeq" id="WP_115228141.1">
    <property type="nucleotide sequence ID" value="NZ_CAWOLO010000022.1"/>
</dbReference>